<organism evidence="1 2">
    <name type="scientific">Clostridium taeniosporum</name>
    <dbReference type="NCBI Taxonomy" id="394958"/>
    <lineage>
        <taxon>Bacteria</taxon>
        <taxon>Bacillati</taxon>
        <taxon>Bacillota</taxon>
        <taxon>Clostridia</taxon>
        <taxon>Eubacteriales</taxon>
        <taxon>Clostridiaceae</taxon>
        <taxon>Clostridium</taxon>
    </lineage>
</organism>
<keyword evidence="2" id="KW-1185">Reference proteome</keyword>
<dbReference type="Proteomes" id="UP000094652">
    <property type="component" value="Plasmid pCt3"/>
</dbReference>
<proteinExistence type="predicted"/>
<dbReference type="KEGG" id="ctae:BGI42_15030"/>
<evidence type="ECO:0000313" key="1">
    <source>
        <dbReference type="EMBL" id="AOR25059.1"/>
    </source>
</evidence>
<dbReference type="RefSeq" id="WP_069681178.1">
    <property type="nucleotide sequence ID" value="NZ_CP017256.2"/>
</dbReference>
<accession>A0A1D7XPF3</accession>
<evidence type="ECO:0000313" key="2">
    <source>
        <dbReference type="Proteomes" id="UP000094652"/>
    </source>
</evidence>
<dbReference type="AlphaFoldDB" id="A0A1D7XPF3"/>
<evidence type="ECO:0008006" key="3">
    <source>
        <dbReference type="Google" id="ProtNLM"/>
    </source>
</evidence>
<dbReference type="EMBL" id="CP017256">
    <property type="protein sequence ID" value="AOR25059.1"/>
    <property type="molecule type" value="Genomic_DNA"/>
</dbReference>
<sequence length="214" mass="24166">MKRYILLASIVTVVLVVSGCTNNKISNENMNNKSIAFTETTTNKEKSDLKNDDIIEEEKKLEASYEEKNGLKKPDIEEARDFEASLKNGSVIMISRDNSKELEVYNITNLDNFIDSFNKGKEGYVRIIKGSIIHNKFLVNKLDEYETDGKIVKSISYDAYSNKDKFTAGSPIYSPKIVKTYPDNSIRYAILESKDTPDNMGATVISFDKSSIKN</sequence>
<dbReference type="OrthoDB" id="1902095at2"/>
<dbReference type="PROSITE" id="PS51257">
    <property type="entry name" value="PROKAR_LIPOPROTEIN"/>
    <property type="match status" value="1"/>
</dbReference>
<keyword evidence="1" id="KW-0614">Plasmid</keyword>
<gene>
    <name evidence="1" type="ORF">BGI42_15030</name>
</gene>
<name>A0A1D7XPF3_9CLOT</name>
<protein>
    <recommendedName>
        <fullName evidence="3">Lipoprotein</fullName>
    </recommendedName>
</protein>
<geneLocation type="plasmid" evidence="2">
    <name>pct3</name>
</geneLocation>
<reference evidence="2" key="1">
    <citation type="submission" date="2016-09" db="EMBL/GenBank/DDBJ databases">
        <title>Genomics of Clostridium taeniosporum, an organism which forms endospores with ribbon-like appendages.</title>
        <authorList>
            <person name="Walker J.R."/>
        </authorList>
    </citation>
    <scope>NUCLEOTIDE SEQUENCE [LARGE SCALE GENOMIC DNA]</scope>
    <source>
        <strain evidence="2">1/k</strain>
        <plasmid evidence="2">Plasmid pct3</plasmid>
    </source>
</reference>